<keyword evidence="2" id="KW-0732">Signal</keyword>
<evidence type="ECO:0000256" key="1">
    <source>
        <dbReference type="SAM" id="Phobius"/>
    </source>
</evidence>
<evidence type="ECO:0000256" key="2">
    <source>
        <dbReference type="SAM" id="SignalP"/>
    </source>
</evidence>
<proteinExistence type="predicted"/>
<dbReference type="Proteomes" id="UP000478052">
    <property type="component" value="Unassembled WGS sequence"/>
</dbReference>
<evidence type="ECO:0000313" key="4">
    <source>
        <dbReference type="Proteomes" id="UP000478052"/>
    </source>
</evidence>
<dbReference type="EMBL" id="VUJU01003492">
    <property type="protein sequence ID" value="KAF0757718.1"/>
    <property type="molecule type" value="Genomic_DNA"/>
</dbReference>
<feature type="signal peptide" evidence="2">
    <location>
        <begin position="1"/>
        <end position="16"/>
    </location>
</feature>
<keyword evidence="4" id="KW-1185">Reference proteome</keyword>
<protein>
    <submittedName>
        <fullName evidence="3">Uncharacterized protein</fullName>
    </submittedName>
</protein>
<name>A0A6G0YL01_APHCR</name>
<comment type="caution">
    <text evidence="3">The sequence shown here is derived from an EMBL/GenBank/DDBJ whole genome shotgun (WGS) entry which is preliminary data.</text>
</comment>
<keyword evidence="1" id="KW-0812">Transmembrane</keyword>
<accession>A0A6G0YL01</accession>
<feature type="transmembrane region" description="Helical" evidence="1">
    <location>
        <begin position="50"/>
        <end position="67"/>
    </location>
</feature>
<keyword evidence="1" id="KW-1133">Transmembrane helix</keyword>
<evidence type="ECO:0000313" key="3">
    <source>
        <dbReference type="EMBL" id="KAF0757718.1"/>
    </source>
</evidence>
<keyword evidence="1" id="KW-0472">Membrane</keyword>
<sequence length="107" mass="12319">MCTVVLLSIIIQFVSSALSLMFVARLHDVLSTLMNDNNNNNNIMCHPKRLVCLYALLYLYSALFHVLRSSLNILRPLFPEKFKYVQREPPTHDTLRIILNGSQSINQ</sequence>
<reference evidence="3 4" key="1">
    <citation type="submission" date="2019-08" db="EMBL/GenBank/DDBJ databases">
        <title>Whole genome of Aphis craccivora.</title>
        <authorList>
            <person name="Voronova N.V."/>
            <person name="Shulinski R.S."/>
            <person name="Bandarenka Y.V."/>
            <person name="Zhorov D.G."/>
            <person name="Warner D."/>
        </authorList>
    </citation>
    <scope>NUCLEOTIDE SEQUENCE [LARGE SCALE GENOMIC DNA]</scope>
    <source>
        <strain evidence="3">180601</strain>
        <tissue evidence="3">Whole Body</tissue>
    </source>
</reference>
<organism evidence="3 4">
    <name type="scientific">Aphis craccivora</name>
    <name type="common">Cowpea aphid</name>
    <dbReference type="NCBI Taxonomy" id="307492"/>
    <lineage>
        <taxon>Eukaryota</taxon>
        <taxon>Metazoa</taxon>
        <taxon>Ecdysozoa</taxon>
        <taxon>Arthropoda</taxon>
        <taxon>Hexapoda</taxon>
        <taxon>Insecta</taxon>
        <taxon>Pterygota</taxon>
        <taxon>Neoptera</taxon>
        <taxon>Paraneoptera</taxon>
        <taxon>Hemiptera</taxon>
        <taxon>Sternorrhyncha</taxon>
        <taxon>Aphidomorpha</taxon>
        <taxon>Aphidoidea</taxon>
        <taxon>Aphididae</taxon>
        <taxon>Aphidini</taxon>
        <taxon>Aphis</taxon>
        <taxon>Aphis</taxon>
    </lineage>
</organism>
<feature type="chain" id="PRO_5026107332" evidence="2">
    <location>
        <begin position="17"/>
        <end position="107"/>
    </location>
</feature>
<gene>
    <name evidence="3" type="ORF">FWK35_00030928</name>
</gene>
<dbReference type="AlphaFoldDB" id="A0A6G0YL01"/>